<keyword evidence="2" id="KW-1133">Transmembrane helix</keyword>
<keyword evidence="2" id="KW-0812">Transmembrane</keyword>
<reference evidence="3 4" key="1">
    <citation type="submission" date="2015-04" db="EMBL/GenBank/DDBJ databases">
        <title>Complete genome sequence of Schizopora paradoxa KUC8140, a cosmopolitan wood degrader in East Asia.</title>
        <authorList>
            <consortium name="DOE Joint Genome Institute"/>
            <person name="Min B."/>
            <person name="Park H."/>
            <person name="Jang Y."/>
            <person name="Kim J.-J."/>
            <person name="Kim K.H."/>
            <person name="Pangilinan J."/>
            <person name="Lipzen A."/>
            <person name="Riley R."/>
            <person name="Grigoriev I.V."/>
            <person name="Spatafora J.W."/>
            <person name="Choi I.-G."/>
        </authorList>
    </citation>
    <scope>NUCLEOTIDE SEQUENCE [LARGE SCALE GENOMIC DNA]</scope>
    <source>
        <strain evidence="3 4">KUC8140</strain>
    </source>
</reference>
<evidence type="ECO:0000313" key="3">
    <source>
        <dbReference type="EMBL" id="KLO05534.1"/>
    </source>
</evidence>
<dbReference type="EMBL" id="KQ086295">
    <property type="protein sequence ID" value="KLO05534.1"/>
    <property type="molecule type" value="Genomic_DNA"/>
</dbReference>
<dbReference type="OrthoDB" id="2117972at2759"/>
<feature type="transmembrane region" description="Helical" evidence="2">
    <location>
        <begin position="72"/>
        <end position="100"/>
    </location>
</feature>
<feature type="transmembrane region" description="Helical" evidence="2">
    <location>
        <begin position="322"/>
        <end position="346"/>
    </location>
</feature>
<dbReference type="Proteomes" id="UP000053477">
    <property type="component" value="Unassembled WGS sequence"/>
</dbReference>
<feature type="region of interest" description="Disordered" evidence="1">
    <location>
        <begin position="31"/>
        <end position="61"/>
    </location>
</feature>
<evidence type="ECO:0000256" key="2">
    <source>
        <dbReference type="SAM" id="Phobius"/>
    </source>
</evidence>
<proteinExistence type="predicted"/>
<protein>
    <submittedName>
        <fullName evidence="3">Uncharacterized protein</fullName>
    </submittedName>
</protein>
<keyword evidence="4" id="KW-1185">Reference proteome</keyword>
<organism evidence="3 4">
    <name type="scientific">Schizopora paradoxa</name>
    <dbReference type="NCBI Taxonomy" id="27342"/>
    <lineage>
        <taxon>Eukaryota</taxon>
        <taxon>Fungi</taxon>
        <taxon>Dikarya</taxon>
        <taxon>Basidiomycota</taxon>
        <taxon>Agaricomycotina</taxon>
        <taxon>Agaricomycetes</taxon>
        <taxon>Hymenochaetales</taxon>
        <taxon>Schizoporaceae</taxon>
        <taxon>Schizopora</taxon>
    </lineage>
</organism>
<feature type="transmembrane region" description="Helical" evidence="2">
    <location>
        <begin position="358"/>
        <end position="379"/>
    </location>
</feature>
<feature type="transmembrane region" description="Helical" evidence="2">
    <location>
        <begin position="399"/>
        <end position="422"/>
    </location>
</feature>
<keyword evidence="2" id="KW-0472">Membrane</keyword>
<accession>A0A0H2R1D8</accession>
<dbReference type="AlphaFoldDB" id="A0A0H2R1D8"/>
<gene>
    <name evidence="3" type="ORF">SCHPADRAFT_883718</name>
</gene>
<name>A0A0H2R1D8_9AGAM</name>
<evidence type="ECO:0000313" key="4">
    <source>
        <dbReference type="Proteomes" id="UP000053477"/>
    </source>
</evidence>
<dbReference type="InParanoid" id="A0A0H2R1D8"/>
<sequence>MLQRTLRASRSRFTSVSVPLLRINEDDVEADRGAAGRGRETVESTGYSSPSPPLPSRRYRPGRLKRRGTQGFIPLGGTFAVLLALFLSLLFILTISIAFANANESLYFKNTLDKTAKIDPGVVLIGEGVDVDIDELETAVDIRWTIAGCGEGYVLSGSPPLHGSTSCGVLAFPITIDIEQDSDENNDDIEFDPSKIPREPITNRLLMIQTLMQFDSEHKVDVHTARFYPFDTYLLTTSLRVEAENQTDDDGPEIPLRISATPLIQYTSSFALSTTVRQGQVVDDDDDDFVGNSLGNSTLNRNRTVPVHHLEVLLSRPGPARAYAMLVFGINWLLAHCAVGAVVLAKKHKLHRGGREEVLLEAVKYAAVVFGILLAIPQLRTMMPDAPEFHGALIDTIGFFPQMSMAGISLVLLLLLTASRLLDAPPRRRTSSSSSGRLSSSFIQAISTPKVLQKPTSYIDDCDSVTIVEHKEAPCCDKDPGWKRDSQEYARFKNALPLPSPWEPKVANFAHKLY</sequence>
<evidence type="ECO:0000256" key="1">
    <source>
        <dbReference type="SAM" id="MobiDB-lite"/>
    </source>
</evidence>
<dbReference type="STRING" id="27342.A0A0H2R1D8"/>
<feature type="compositionally biased region" description="Basic and acidic residues" evidence="1">
    <location>
        <begin position="31"/>
        <end position="42"/>
    </location>
</feature>